<feature type="region of interest" description="Disordered" evidence="1">
    <location>
        <begin position="20"/>
        <end position="45"/>
    </location>
</feature>
<name>A0A8J4FUD9_9CHLO</name>
<sequence length="293" mass="30237">LMGTKQPMAAAVPAAATTAAAAAKATAESGATAPGGSGGSGGDAAAATAAAAPVSATLTPEEWDRLQQLLHQEDVEDVDVPGGDDGTEGDGPYCLTALLEVAVERCSLELAGVRAEVAQPLISASMQAVGIRILRYPTTLGVSLRVGWTGLEAPQGMLLCTGQLSSNSNGLNKQPPVASLSDKGNSYRAAAAAGKVAMRGRKGQKRKAKESRSPARPQDRPMGRLAHLLYRPVGRLARPQHRPVAGAARTTEMAAAATAATSSLHVLSCWTLYGARRTVPPTPRCLYDWRPVT</sequence>
<reference evidence="2" key="1">
    <citation type="journal article" date="2021" name="Proc. Natl. Acad. Sci. U.S.A.">
        <title>Three genomes in the algal genus Volvox reveal the fate of a haploid sex-determining region after a transition to homothallism.</title>
        <authorList>
            <person name="Yamamoto K."/>
            <person name="Hamaji T."/>
            <person name="Kawai-Toyooka H."/>
            <person name="Matsuzaki R."/>
            <person name="Takahashi F."/>
            <person name="Nishimura Y."/>
            <person name="Kawachi M."/>
            <person name="Noguchi H."/>
            <person name="Minakuchi Y."/>
            <person name="Umen J.G."/>
            <person name="Toyoda A."/>
            <person name="Nozaki H."/>
        </authorList>
    </citation>
    <scope>NUCLEOTIDE SEQUENCE</scope>
    <source>
        <strain evidence="2">NIES-3786</strain>
    </source>
</reference>
<dbReference type="OrthoDB" id="10609364at2759"/>
<organism evidence="2 3">
    <name type="scientific">Volvox reticuliferus</name>
    <dbReference type="NCBI Taxonomy" id="1737510"/>
    <lineage>
        <taxon>Eukaryota</taxon>
        <taxon>Viridiplantae</taxon>
        <taxon>Chlorophyta</taxon>
        <taxon>core chlorophytes</taxon>
        <taxon>Chlorophyceae</taxon>
        <taxon>CS clade</taxon>
        <taxon>Chlamydomonadales</taxon>
        <taxon>Volvocaceae</taxon>
        <taxon>Volvox</taxon>
    </lineage>
</organism>
<dbReference type="EMBL" id="BNCP01000030">
    <property type="protein sequence ID" value="GIL84675.1"/>
    <property type="molecule type" value="Genomic_DNA"/>
</dbReference>
<feature type="compositionally biased region" description="Gly residues" evidence="1">
    <location>
        <begin position="33"/>
        <end position="42"/>
    </location>
</feature>
<dbReference type="AlphaFoldDB" id="A0A8J4FUD9"/>
<feature type="non-terminal residue" evidence="2">
    <location>
        <position position="1"/>
    </location>
</feature>
<feature type="compositionally biased region" description="Low complexity" evidence="1">
    <location>
        <begin position="20"/>
        <end position="32"/>
    </location>
</feature>
<protein>
    <submittedName>
        <fullName evidence="2">Uncharacterized protein</fullName>
    </submittedName>
</protein>
<evidence type="ECO:0000313" key="2">
    <source>
        <dbReference type="EMBL" id="GIL84675.1"/>
    </source>
</evidence>
<proteinExistence type="predicted"/>
<evidence type="ECO:0000313" key="3">
    <source>
        <dbReference type="Proteomes" id="UP000747110"/>
    </source>
</evidence>
<dbReference type="Proteomes" id="UP000747110">
    <property type="component" value="Unassembled WGS sequence"/>
</dbReference>
<evidence type="ECO:0000256" key="1">
    <source>
        <dbReference type="SAM" id="MobiDB-lite"/>
    </source>
</evidence>
<accession>A0A8J4FUD9</accession>
<gene>
    <name evidence="2" type="ORF">Vretifemale_13306</name>
</gene>
<feature type="compositionally biased region" description="Basic residues" evidence="1">
    <location>
        <begin position="198"/>
        <end position="209"/>
    </location>
</feature>
<keyword evidence="3" id="KW-1185">Reference proteome</keyword>
<comment type="caution">
    <text evidence="2">The sequence shown here is derived from an EMBL/GenBank/DDBJ whole genome shotgun (WGS) entry which is preliminary data.</text>
</comment>
<feature type="compositionally biased region" description="Basic and acidic residues" evidence="1">
    <location>
        <begin position="210"/>
        <end position="222"/>
    </location>
</feature>
<feature type="region of interest" description="Disordered" evidence="1">
    <location>
        <begin position="193"/>
        <end position="222"/>
    </location>
</feature>